<keyword evidence="7" id="KW-0965">Cell junction</keyword>
<keyword evidence="8 12" id="KW-1133">Transmembrane helix</keyword>
<reference evidence="13" key="1">
    <citation type="submission" date="2020-07" db="EMBL/GenBank/DDBJ databases">
        <title>Multicomponent nature underlies the extraordinary mechanical properties of spider dragline silk.</title>
        <authorList>
            <person name="Kono N."/>
            <person name="Nakamura H."/>
            <person name="Mori M."/>
            <person name="Yoshida Y."/>
            <person name="Ohtoshi R."/>
            <person name="Malay A.D."/>
            <person name="Moran D.A.P."/>
            <person name="Tomita M."/>
            <person name="Numata K."/>
            <person name="Arakawa K."/>
        </authorList>
    </citation>
    <scope>NUCLEOTIDE SEQUENCE</scope>
</reference>
<evidence type="ECO:0000256" key="1">
    <source>
        <dbReference type="ARBA" id="ARBA00004610"/>
    </source>
</evidence>
<gene>
    <name evidence="13" type="primary">shakB</name>
    <name evidence="12" type="synonym">inx</name>
    <name evidence="13" type="ORF">TNCT_669861</name>
</gene>
<dbReference type="GO" id="GO:0005243">
    <property type="term" value="F:gap junction channel activity"/>
    <property type="evidence" value="ECO:0007669"/>
    <property type="project" value="TreeGrafter"/>
</dbReference>
<feature type="non-terminal residue" evidence="13">
    <location>
        <position position="1"/>
    </location>
</feature>
<evidence type="ECO:0000256" key="6">
    <source>
        <dbReference type="ARBA" id="ARBA00022868"/>
    </source>
</evidence>
<dbReference type="PRINTS" id="PR01262">
    <property type="entry name" value="INNEXIN"/>
</dbReference>
<evidence type="ECO:0000256" key="7">
    <source>
        <dbReference type="ARBA" id="ARBA00022949"/>
    </source>
</evidence>
<evidence type="ECO:0000256" key="8">
    <source>
        <dbReference type="ARBA" id="ARBA00022989"/>
    </source>
</evidence>
<dbReference type="Proteomes" id="UP000887116">
    <property type="component" value="Unassembled WGS sequence"/>
</dbReference>
<dbReference type="GO" id="GO:0005921">
    <property type="term" value="C:gap junction"/>
    <property type="evidence" value="ECO:0007669"/>
    <property type="project" value="UniProtKB-SubCell"/>
</dbReference>
<keyword evidence="10 12" id="KW-0472">Membrane</keyword>
<dbReference type="PROSITE" id="PS51013">
    <property type="entry name" value="PANNEXIN"/>
    <property type="match status" value="1"/>
</dbReference>
<keyword evidence="11 12" id="KW-0407">Ion channel</keyword>
<dbReference type="GO" id="GO:0034220">
    <property type="term" value="P:monoatomic ion transmembrane transport"/>
    <property type="evidence" value="ECO:0007669"/>
    <property type="project" value="UniProtKB-KW"/>
</dbReference>
<comment type="caution">
    <text evidence="12">Lacks conserved residue(s) required for the propagation of feature annotation.</text>
</comment>
<comment type="similarity">
    <text evidence="12">Belongs to the pannexin family.</text>
</comment>
<evidence type="ECO:0000256" key="10">
    <source>
        <dbReference type="ARBA" id="ARBA00023136"/>
    </source>
</evidence>
<evidence type="ECO:0000256" key="5">
    <source>
        <dbReference type="ARBA" id="ARBA00022692"/>
    </source>
</evidence>
<keyword evidence="5 12" id="KW-0812">Transmembrane</keyword>
<evidence type="ECO:0000313" key="13">
    <source>
        <dbReference type="EMBL" id="GFQ80253.1"/>
    </source>
</evidence>
<dbReference type="AlphaFoldDB" id="A0A8X6KRY6"/>
<feature type="transmembrane region" description="Helical" evidence="12">
    <location>
        <begin position="96"/>
        <end position="118"/>
    </location>
</feature>
<comment type="subcellular location">
    <subcellularLocation>
        <location evidence="1">Cell junction</location>
        <location evidence="1">Gap junction</location>
    </subcellularLocation>
    <subcellularLocation>
        <location evidence="2 12">Cell membrane</location>
        <topology evidence="2 12">Multi-pass membrane protein</topology>
    </subcellularLocation>
</comment>
<dbReference type="EMBL" id="BMAO01022201">
    <property type="protein sequence ID" value="GFQ80253.1"/>
    <property type="molecule type" value="Genomic_DNA"/>
</dbReference>
<comment type="function">
    <text evidence="12">Structural component of the gap junctions.</text>
</comment>
<organism evidence="13 14">
    <name type="scientific">Trichonephila clavata</name>
    <name type="common">Joro spider</name>
    <name type="synonym">Nephila clavata</name>
    <dbReference type="NCBI Taxonomy" id="2740835"/>
    <lineage>
        <taxon>Eukaryota</taxon>
        <taxon>Metazoa</taxon>
        <taxon>Ecdysozoa</taxon>
        <taxon>Arthropoda</taxon>
        <taxon>Chelicerata</taxon>
        <taxon>Arachnida</taxon>
        <taxon>Araneae</taxon>
        <taxon>Araneomorphae</taxon>
        <taxon>Entelegynae</taxon>
        <taxon>Araneoidea</taxon>
        <taxon>Nephilidae</taxon>
        <taxon>Trichonephila</taxon>
    </lineage>
</organism>
<keyword evidence="6" id="KW-0303">Gap junction</keyword>
<keyword evidence="3 12" id="KW-0813">Transport</keyword>
<evidence type="ECO:0000256" key="12">
    <source>
        <dbReference type="RuleBase" id="RU010713"/>
    </source>
</evidence>
<sequence>VPEEVPHLGIGSSRDPREYFYLRYYQWVYFMFFLQAFLFYIPRWLWKQWEGGKMEVLTKDMGKILLPEPQLNQKFNALSRYLVKAWSTHDAYAGKYFFCELLSFINIIGQFFLLDIFFDGRFMYLGINIMKYYRSEDYLNHYNTTRHNVGNPMLMLFPRVSKCIFRRYGRTQEIEVRDVLCVMTLNVVNEKMFVFLWYWFVLLATLTSIALVMDFCLILSPPLRIYALKTRFFLVDERDFQTLIKKGTFGDWFVMEMIGLNIDQVIFKDLITDVAKKITDYYKTL</sequence>
<feature type="transmembrane region" description="Helical" evidence="12">
    <location>
        <begin position="24"/>
        <end position="46"/>
    </location>
</feature>
<evidence type="ECO:0000256" key="9">
    <source>
        <dbReference type="ARBA" id="ARBA00023065"/>
    </source>
</evidence>
<name>A0A8X6KRY6_TRICU</name>
<proteinExistence type="inferred from homology"/>
<dbReference type="GO" id="GO:0005886">
    <property type="term" value="C:plasma membrane"/>
    <property type="evidence" value="ECO:0007669"/>
    <property type="project" value="UniProtKB-SubCell"/>
</dbReference>
<dbReference type="OrthoDB" id="6421116at2759"/>
<comment type="caution">
    <text evidence="13">The sequence shown here is derived from an EMBL/GenBank/DDBJ whole genome shotgun (WGS) entry which is preliminary data.</text>
</comment>
<keyword evidence="4" id="KW-1003">Cell membrane</keyword>
<dbReference type="Pfam" id="PF00876">
    <property type="entry name" value="Innexin"/>
    <property type="match status" value="1"/>
</dbReference>
<accession>A0A8X6KRY6</accession>
<evidence type="ECO:0000256" key="4">
    <source>
        <dbReference type="ARBA" id="ARBA00022475"/>
    </source>
</evidence>
<evidence type="ECO:0000256" key="11">
    <source>
        <dbReference type="ARBA" id="ARBA00023303"/>
    </source>
</evidence>
<dbReference type="PANTHER" id="PTHR11893:SF40">
    <property type="entry name" value="INNEXIN SHAKING-B"/>
    <property type="match status" value="1"/>
</dbReference>
<evidence type="ECO:0000313" key="14">
    <source>
        <dbReference type="Proteomes" id="UP000887116"/>
    </source>
</evidence>
<evidence type="ECO:0000256" key="3">
    <source>
        <dbReference type="ARBA" id="ARBA00022448"/>
    </source>
</evidence>
<dbReference type="PANTHER" id="PTHR11893">
    <property type="entry name" value="INNEXIN"/>
    <property type="match status" value="1"/>
</dbReference>
<feature type="transmembrane region" description="Helical" evidence="12">
    <location>
        <begin position="196"/>
        <end position="219"/>
    </location>
</feature>
<protein>
    <recommendedName>
        <fullName evidence="12">Innexin</fullName>
    </recommendedName>
</protein>
<dbReference type="InterPro" id="IPR000990">
    <property type="entry name" value="Innexin"/>
</dbReference>
<evidence type="ECO:0000256" key="2">
    <source>
        <dbReference type="ARBA" id="ARBA00004651"/>
    </source>
</evidence>
<keyword evidence="9 12" id="KW-0406">Ion transport</keyword>
<keyword evidence="14" id="KW-1185">Reference proteome</keyword>